<dbReference type="EMBL" id="KT007028">
    <property type="protein sequence ID" value="AKQ04116.1"/>
    <property type="molecule type" value="Genomic_DNA"/>
</dbReference>
<dbReference type="AlphaFoldDB" id="A0A0H4T8H7"/>
<sequence length="29" mass="3198">MGTGCIYPERSEGTDIRKYYSGGANDNKD</sequence>
<organism evidence="1">
    <name type="scientific">uncultured Nitrospirae bacterium Rifle_16ft_4_minimus_39958</name>
    <dbReference type="NCBI Taxonomy" id="1665131"/>
    <lineage>
        <taxon>Bacteria</taxon>
        <taxon>Pseudomonadati</taxon>
        <taxon>Nitrospirota</taxon>
        <taxon>environmental samples</taxon>
    </lineage>
</organism>
<proteinExistence type="predicted"/>
<reference evidence="1" key="1">
    <citation type="journal article" date="2015" name="ISME J.">
        <title>Aquifer environment selects for microbial species cohorts in sediment and groundwater.</title>
        <authorList>
            <person name="Hug L.A."/>
            <person name="Thomas B.C."/>
            <person name="Brown C.T."/>
            <person name="Frischkorn K.R."/>
            <person name="Williams K.H."/>
            <person name="Tringe S.G."/>
            <person name="Banfield J.F."/>
        </authorList>
    </citation>
    <scope>NUCLEOTIDE SEQUENCE</scope>
</reference>
<accession>A0A0H4T8H7</accession>
<protein>
    <submittedName>
        <fullName evidence="1">Uncharacterized protein</fullName>
    </submittedName>
</protein>
<evidence type="ECO:0000313" key="1">
    <source>
        <dbReference type="EMBL" id="AKQ04116.1"/>
    </source>
</evidence>
<name>A0A0H4T8H7_9BACT</name>